<evidence type="ECO:0000313" key="4">
    <source>
        <dbReference type="Proteomes" id="UP000482800"/>
    </source>
</evidence>
<dbReference type="Pfam" id="PF00501">
    <property type="entry name" value="AMP-binding"/>
    <property type="match status" value="1"/>
</dbReference>
<dbReference type="InterPro" id="IPR023213">
    <property type="entry name" value="CAT-like_dom_sf"/>
</dbReference>
<name>A0A6V8JZ36_9ACTN</name>
<dbReference type="SUPFAM" id="SSF52777">
    <property type="entry name" value="CoA-dependent acyltransferases"/>
    <property type="match status" value="2"/>
</dbReference>
<sequence length="660" mass="71726">MTAPAARLAEPEARGLTAAEEALWLLQQLAPDRGVTNVAMAVEAAVQLRWWPLNATFEWLVDRHPALRCRFSTVDGRPVRTLVPADELDVSVDVIDGTDRLEERLREYAGRPFDLTSGRPVRLGWFRGGAGRDVFCLVAHHVVIDALSLRVLLAEFNASYPAFADAGEPPPLPEPARAARVTPSADSLRYWRADLAGIDPAGTRLDPAREPAQPATFAADEVEWVYPLTLSAQVADLRARSRSTDAAVLLAGYLVALHSVGMSDDALVGVMASTRSAARASSVGYHVATLPLRIKIDPDRPFVELASTVAARLIAGMEHADVPFEALASELVQGREDPLWWRAGLFRHLFNYRVAAEPQRSPSGRREVRDIHTGLCRFDIELTLEQLDGAFRARLLYSTEVHERTFAAALLERVESVIAQAHAAPALPLRDLDVRTRAEIDLLERVNRTQMRWAGPQTVPELVETAGRDTPDAVALVDGDRQVAYRELCQAAQGVRQALDRLGVRAGDVVALAGRRAPELAAAALGVWWAGAAYLPLDPEHPPSRLREQLADAGVGVVLDGQLLPEGCLDGLDATAVPVQWTTAAQEGAAAPAPSDPDALAYLIYTSGSTGRPKGVRITHRNLANVVRHFTAWLPAGPETTMLWLTTSPSTSRRWSCGFP</sequence>
<keyword evidence="4" id="KW-1185">Reference proteome</keyword>
<evidence type="ECO:0000259" key="1">
    <source>
        <dbReference type="Pfam" id="PF00501"/>
    </source>
</evidence>
<dbReference type="Pfam" id="PF00668">
    <property type="entry name" value="Condensation"/>
    <property type="match status" value="1"/>
</dbReference>
<dbReference type="GO" id="GO:0008610">
    <property type="term" value="P:lipid biosynthetic process"/>
    <property type="evidence" value="ECO:0007669"/>
    <property type="project" value="UniProtKB-ARBA"/>
</dbReference>
<dbReference type="GO" id="GO:0031177">
    <property type="term" value="F:phosphopantetheine binding"/>
    <property type="evidence" value="ECO:0007669"/>
    <property type="project" value="TreeGrafter"/>
</dbReference>
<feature type="domain" description="AMP-dependent synthetase/ligase" evidence="1">
    <location>
        <begin position="464"/>
        <end position="644"/>
    </location>
</feature>
<dbReference type="GO" id="GO:0003824">
    <property type="term" value="F:catalytic activity"/>
    <property type="evidence" value="ECO:0007669"/>
    <property type="project" value="InterPro"/>
</dbReference>
<dbReference type="AlphaFoldDB" id="A0A6V8JZ36"/>
<dbReference type="PANTHER" id="PTHR45527">
    <property type="entry name" value="NONRIBOSOMAL PEPTIDE SYNTHETASE"/>
    <property type="match status" value="1"/>
</dbReference>
<dbReference type="InterPro" id="IPR001242">
    <property type="entry name" value="Condensation_dom"/>
</dbReference>
<dbReference type="EMBL" id="BLPF01000001">
    <property type="protein sequence ID" value="GFJ78053.1"/>
    <property type="molecule type" value="Genomic_DNA"/>
</dbReference>
<protein>
    <recommendedName>
        <fullName evidence="5">Condensation domain-containing protein</fullName>
    </recommendedName>
</protein>
<reference evidence="3 4" key="2">
    <citation type="submission" date="2020-03" db="EMBL/GenBank/DDBJ databases">
        <authorList>
            <person name="Ichikawa N."/>
            <person name="Kimura A."/>
            <person name="Kitahashi Y."/>
            <person name="Uohara A."/>
        </authorList>
    </citation>
    <scope>NUCLEOTIDE SEQUENCE [LARGE SCALE GENOMIC DNA]</scope>
    <source>
        <strain evidence="3 4">NBRC 108639</strain>
    </source>
</reference>
<dbReference type="Gene3D" id="3.30.559.10">
    <property type="entry name" value="Chloramphenicol acetyltransferase-like domain"/>
    <property type="match status" value="1"/>
</dbReference>
<evidence type="ECO:0008006" key="5">
    <source>
        <dbReference type="Google" id="ProtNLM"/>
    </source>
</evidence>
<evidence type="ECO:0000259" key="2">
    <source>
        <dbReference type="Pfam" id="PF00668"/>
    </source>
</evidence>
<dbReference type="GO" id="GO:0005737">
    <property type="term" value="C:cytoplasm"/>
    <property type="evidence" value="ECO:0007669"/>
    <property type="project" value="TreeGrafter"/>
</dbReference>
<dbReference type="PANTHER" id="PTHR45527:SF1">
    <property type="entry name" value="FATTY ACID SYNTHASE"/>
    <property type="match status" value="1"/>
</dbReference>
<accession>A0A6V8JZ36</accession>
<comment type="caution">
    <text evidence="3">The sequence shown here is derived from an EMBL/GenBank/DDBJ whole genome shotgun (WGS) entry which is preliminary data.</text>
</comment>
<proteinExistence type="predicted"/>
<dbReference type="PROSITE" id="PS00455">
    <property type="entry name" value="AMP_BINDING"/>
    <property type="match status" value="1"/>
</dbReference>
<dbReference type="InterPro" id="IPR020845">
    <property type="entry name" value="AMP-binding_CS"/>
</dbReference>
<dbReference type="Gene3D" id="3.30.559.30">
    <property type="entry name" value="Nonribosomal peptide synthetase, condensation domain"/>
    <property type="match status" value="1"/>
</dbReference>
<dbReference type="GO" id="GO:0044550">
    <property type="term" value="P:secondary metabolite biosynthetic process"/>
    <property type="evidence" value="ECO:0007669"/>
    <property type="project" value="TreeGrafter"/>
</dbReference>
<dbReference type="Gene3D" id="3.40.50.980">
    <property type="match status" value="2"/>
</dbReference>
<dbReference type="SUPFAM" id="SSF56801">
    <property type="entry name" value="Acetyl-CoA synthetase-like"/>
    <property type="match status" value="1"/>
</dbReference>
<feature type="domain" description="Condensation" evidence="2">
    <location>
        <begin position="16"/>
        <end position="439"/>
    </location>
</feature>
<dbReference type="InterPro" id="IPR000873">
    <property type="entry name" value="AMP-dep_synth/lig_dom"/>
</dbReference>
<reference evidence="3 4" key="1">
    <citation type="submission" date="2020-03" db="EMBL/GenBank/DDBJ databases">
        <title>Whole genome shotgun sequence of Phytohabitans houttuyneae NBRC 108639.</title>
        <authorList>
            <person name="Komaki H."/>
            <person name="Tamura T."/>
        </authorList>
    </citation>
    <scope>NUCLEOTIDE SEQUENCE [LARGE SCALE GENOMIC DNA]</scope>
    <source>
        <strain evidence="3 4">NBRC 108639</strain>
    </source>
</reference>
<evidence type="ECO:0000313" key="3">
    <source>
        <dbReference type="EMBL" id="GFJ78053.1"/>
    </source>
</evidence>
<organism evidence="3 4">
    <name type="scientific">Phytohabitans houttuyneae</name>
    <dbReference type="NCBI Taxonomy" id="1076126"/>
    <lineage>
        <taxon>Bacteria</taxon>
        <taxon>Bacillati</taxon>
        <taxon>Actinomycetota</taxon>
        <taxon>Actinomycetes</taxon>
        <taxon>Micromonosporales</taxon>
        <taxon>Micromonosporaceae</taxon>
    </lineage>
</organism>
<dbReference type="GO" id="GO:0043041">
    <property type="term" value="P:amino acid activation for nonribosomal peptide biosynthetic process"/>
    <property type="evidence" value="ECO:0007669"/>
    <property type="project" value="TreeGrafter"/>
</dbReference>
<gene>
    <name evidence="3" type="ORF">Phou_022330</name>
</gene>
<dbReference type="RefSeq" id="WP_173055822.1">
    <property type="nucleotide sequence ID" value="NZ_BAABGO010000006.1"/>
</dbReference>
<dbReference type="Proteomes" id="UP000482800">
    <property type="component" value="Unassembled WGS sequence"/>
</dbReference>